<name>A0A645H734_9ZZZZ</name>
<comment type="caution">
    <text evidence="1">The sequence shown here is derived from an EMBL/GenBank/DDBJ whole genome shotgun (WGS) entry which is preliminary data.</text>
</comment>
<dbReference type="EMBL" id="VSSQ01083218">
    <property type="protein sequence ID" value="MPN31623.1"/>
    <property type="molecule type" value="Genomic_DNA"/>
</dbReference>
<gene>
    <name evidence="1" type="ORF">SDC9_179097</name>
</gene>
<reference evidence="1" key="1">
    <citation type="submission" date="2019-08" db="EMBL/GenBank/DDBJ databases">
        <authorList>
            <person name="Kucharzyk K."/>
            <person name="Murdoch R.W."/>
            <person name="Higgins S."/>
            <person name="Loffler F."/>
        </authorList>
    </citation>
    <scope>NUCLEOTIDE SEQUENCE</scope>
</reference>
<proteinExistence type="predicted"/>
<dbReference type="AlphaFoldDB" id="A0A645H734"/>
<organism evidence="1">
    <name type="scientific">bioreactor metagenome</name>
    <dbReference type="NCBI Taxonomy" id="1076179"/>
    <lineage>
        <taxon>unclassified sequences</taxon>
        <taxon>metagenomes</taxon>
        <taxon>ecological metagenomes</taxon>
    </lineage>
</organism>
<protein>
    <submittedName>
        <fullName evidence="1">Uncharacterized protein</fullName>
    </submittedName>
</protein>
<sequence>MIPHRQAGGNGHIPQAVRRGVQLAEKAVREGRPQARDDVVV</sequence>
<accession>A0A645H734</accession>
<evidence type="ECO:0000313" key="1">
    <source>
        <dbReference type="EMBL" id="MPN31623.1"/>
    </source>
</evidence>